<proteinExistence type="predicted"/>
<dbReference type="Proteomes" id="UP000800094">
    <property type="component" value="Unassembled WGS sequence"/>
</dbReference>
<reference evidence="2" key="1">
    <citation type="journal article" date="2020" name="Stud. Mycol.">
        <title>101 Dothideomycetes genomes: a test case for predicting lifestyles and emergence of pathogens.</title>
        <authorList>
            <person name="Haridas S."/>
            <person name="Albert R."/>
            <person name="Binder M."/>
            <person name="Bloem J."/>
            <person name="Labutti K."/>
            <person name="Salamov A."/>
            <person name="Andreopoulos B."/>
            <person name="Baker S."/>
            <person name="Barry K."/>
            <person name="Bills G."/>
            <person name="Bluhm B."/>
            <person name="Cannon C."/>
            <person name="Castanera R."/>
            <person name="Culley D."/>
            <person name="Daum C."/>
            <person name="Ezra D."/>
            <person name="Gonzalez J."/>
            <person name="Henrissat B."/>
            <person name="Kuo A."/>
            <person name="Liang C."/>
            <person name="Lipzen A."/>
            <person name="Lutzoni F."/>
            <person name="Magnuson J."/>
            <person name="Mondo S."/>
            <person name="Nolan M."/>
            <person name="Ohm R."/>
            <person name="Pangilinan J."/>
            <person name="Park H.-J."/>
            <person name="Ramirez L."/>
            <person name="Alfaro M."/>
            <person name="Sun H."/>
            <person name="Tritt A."/>
            <person name="Yoshinaga Y."/>
            <person name="Zwiers L.-H."/>
            <person name="Turgeon B."/>
            <person name="Goodwin S."/>
            <person name="Spatafora J."/>
            <person name="Crous P."/>
            <person name="Grigoriev I."/>
        </authorList>
    </citation>
    <scope>NUCLEOTIDE SEQUENCE</scope>
    <source>
        <strain evidence="2">CBS 122368</strain>
    </source>
</reference>
<evidence type="ECO:0000313" key="2">
    <source>
        <dbReference type="EMBL" id="KAF2250311.1"/>
    </source>
</evidence>
<protein>
    <recommendedName>
        <fullName evidence="4">BTB domain-containing protein</fullName>
    </recommendedName>
</protein>
<keyword evidence="3" id="KW-1185">Reference proteome</keyword>
<sequence>MPRRKQRSIGTPSRAPPETDVEFGLSDTVLQALQGPSVAVQAKSSSWTLPQELLCRYSKYFRDILRCQSEISLIRLPEEWDPESFSLFVEWVLSGLYRKRSGYLRWDVANLGRPIESNETYDDAVEWERKACIWAWVVGYLLEAPEFMNYAMRTIFRIWMATVDDHHYNDTFFHPHAGIYASKEWGDRPSALRDFVHNLVLINWGDDSNFDHGDKTWLKFFNENPEVRDDVLLSMAQTSADRWNSRRDQLKLEKYLVDEDLGPEIKKEE</sequence>
<accession>A0A6A6IIS6</accession>
<dbReference type="EMBL" id="ML987194">
    <property type="protein sequence ID" value="KAF2250311.1"/>
    <property type="molecule type" value="Genomic_DNA"/>
</dbReference>
<gene>
    <name evidence="2" type="ORF">BU26DRAFT_550484</name>
</gene>
<dbReference type="OrthoDB" id="194443at2759"/>
<organism evidence="2 3">
    <name type="scientific">Trematosphaeria pertusa</name>
    <dbReference type="NCBI Taxonomy" id="390896"/>
    <lineage>
        <taxon>Eukaryota</taxon>
        <taxon>Fungi</taxon>
        <taxon>Dikarya</taxon>
        <taxon>Ascomycota</taxon>
        <taxon>Pezizomycotina</taxon>
        <taxon>Dothideomycetes</taxon>
        <taxon>Pleosporomycetidae</taxon>
        <taxon>Pleosporales</taxon>
        <taxon>Massarineae</taxon>
        <taxon>Trematosphaeriaceae</taxon>
        <taxon>Trematosphaeria</taxon>
    </lineage>
</organism>
<evidence type="ECO:0000256" key="1">
    <source>
        <dbReference type="SAM" id="MobiDB-lite"/>
    </source>
</evidence>
<dbReference type="AlphaFoldDB" id="A0A6A6IIS6"/>
<evidence type="ECO:0000313" key="3">
    <source>
        <dbReference type="Proteomes" id="UP000800094"/>
    </source>
</evidence>
<feature type="region of interest" description="Disordered" evidence="1">
    <location>
        <begin position="1"/>
        <end position="20"/>
    </location>
</feature>
<dbReference type="RefSeq" id="XP_033685315.1">
    <property type="nucleotide sequence ID" value="XM_033832057.1"/>
</dbReference>
<dbReference type="GeneID" id="54585387"/>
<evidence type="ECO:0008006" key="4">
    <source>
        <dbReference type="Google" id="ProtNLM"/>
    </source>
</evidence>
<name>A0A6A6IIS6_9PLEO</name>